<feature type="compositionally biased region" description="Low complexity" evidence="2">
    <location>
        <begin position="956"/>
        <end position="981"/>
    </location>
</feature>
<evidence type="ECO:0000313" key="3">
    <source>
        <dbReference type="EMBL" id="CEF62075.1"/>
    </source>
</evidence>
<dbReference type="AlphaFoldDB" id="A0A090KX45"/>
<proteinExistence type="predicted"/>
<dbReference type="GeneID" id="36374440"/>
<gene>
    <name evidence="3 5 6" type="ORF">SRAE_1000034900</name>
</gene>
<dbReference type="WormBase" id="SRAE_1000034900">
    <property type="protein sequence ID" value="SRP10994"/>
    <property type="gene ID" value="WBGene00256945"/>
</dbReference>
<feature type="region of interest" description="Disordered" evidence="2">
    <location>
        <begin position="1"/>
        <end position="25"/>
    </location>
</feature>
<feature type="region of interest" description="Disordered" evidence="2">
    <location>
        <begin position="892"/>
        <end position="982"/>
    </location>
</feature>
<feature type="region of interest" description="Disordered" evidence="2">
    <location>
        <begin position="434"/>
        <end position="476"/>
    </location>
</feature>
<protein>
    <submittedName>
        <fullName evidence="3 5">Uncharacterized protein</fullName>
    </submittedName>
</protein>
<feature type="coiled-coil region" evidence="1">
    <location>
        <begin position="664"/>
        <end position="691"/>
    </location>
</feature>
<feature type="coiled-coil region" evidence="1">
    <location>
        <begin position="716"/>
        <end position="867"/>
    </location>
</feature>
<dbReference type="WBParaSite" id="SRAE_1000034900.1">
    <property type="protein sequence ID" value="SRAE_1000034900.1"/>
    <property type="gene ID" value="WBGene00256945"/>
</dbReference>
<reference evidence="3 4" key="1">
    <citation type="submission" date="2014-09" db="EMBL/GenBank/DDBJ databases">
        <authorList>
            <person name="Martin A.A."/>
        </authorList>
    </citation>
    <scope>NUCLEOTIDE SEQUENCE</scope>
    <source>
        <strain evidence="4">ED321</strain>
        <strain evidence="3">ED321 Heterogonic</strain>
    </source>
</reference>
<dbReference type="OMA" id="SSACCEI"/>
<keyword evidence="4" id="KW-1185">Reference proteome</keyword>
<feature type="region of interest" description="Disordered" evidence="2">
    <location>
        <begin position="492"/>
        <end position="539"/>
    </location>
</feature>
<feature type="compositionally biased region" description="Basic residues" evidence="2">
    <location>
        <begin position="898"/>
        <end position="908"/>
    </location>
</feature>
<reference evidence="5" key="2">
    <citation type="submission" date="2020-12" db="UniProtKB">
        <authorList>
            <consortium name="WormBaseParasite"/>
        </authorList>
    </citation>
    <scope>IDENTIFICATION</scope>
</reference>
<accession>A0A090KX45</accession>
<sequence>MGKAYEGNEDTSGNTLSNKKDKKRAMMESPSYLSYSSSRFNFNTFTSYITRFAKPKSVNIKKSPNNSNNLHLLMVKNSGRVSKKIDSSGNKCKLKPLKLDNSIEEKSSSDKKLFDKDSKTLSNNNENNTYIYYDESDDIQFPENLPKFQTLPRQMKMKNIPIRKVRSVSEHSIFDVAKKEESIENVRLRKKDNPESRSVTDVRQVLSNSEDKKMYKRRQSSNFYIQEVDLKNNDMFTKQQSSNSQKKNENFVERDNMLNEGVVAYASNAVNFNPNPTMTQSLFIPRGGSRIPFQHSSESRSNNGQYIYDGVTPKRIAPERRNSHFFNRFNNDNGEVSGEGLYRENDNVSHVTDGFIQQLSHSPSTKRPIHILRQSASTNDGNYKSNSNLDDLVKKNQKSLKRSLEEKFLLRYDKLTNNNNTNISIIQKDKLISRRNRKKLSNNNSIKKSHKKSPKGNPKEEYSLSTTTSSSTNLLSSNRAFSNQDSFGNYSGLEEHPLNTSSGVHYRPSLSTESKRSQSFVQLPGYTSQPSTTSNIENWTGQSYSNQSVIYTEGAVKHQGSSLSSSGCVSNISSPANHQEHYNNGQSPYGEMGHRNIKNLNNVGAVPPQPQHSMRINMPSPYAATNGMTPTRSSSNIAKNNYHNVRNLSDEVFIDKPPRSTIPNAISTQRIDQLEESLRDIQHQLNTSTAIQMQSNVQTPSKPHSEDTQQALLAILMDKKAEADHLKEKIKKMQNKLQKQQCDFADEMDKMRLEAENIRHKLRLMTEKFNKLDQEYRLYKDVTLNAENDSQKNLDAMKEIKESYEREISALKQRLANILSTTDENSSSIKAEKKWLENENMSLNVKLNEKEEEITKLKEELLTLRLSKSIINDEEYDDENLLMLDKSEDDYVPPLGMNHKKKLLKHNKISQQLSSSTDRLSSRYSSSNSSGFGGSQSHELLASPTIERPFHPGMTNSQNSQISSMSNNSNETSTNNTTSSTIIQPRMQRIIRDSNEIGKRLRMISKCLSEISTNFVDGKDPEFHKLASRFSDSSDSEDDFNNLDNTVSFNSIQFENTVRKHQEDIQRAEQFLSQVSSNILHYTTRAPSENKGVCTIQ</sequence>
<feature type="compositionally biased region" description="Low complexity" evidence="2">
    <location>
        <begin position="910"/>
        <end position="930"/>
    </location>
</feature>
<evidence type="ECO:0000256" key="1">
    <source>
        <dbReference type="SAM" id="Coils"/>
    </source>
</evidence>
<feature type="compositionally biased region" description="Low complexity" evidence="2">
    <location>
        <begin position="463"/>
        <end position="476"/>
    </location>
</feature>
<evidence type="ECO:0000313" key="6">
    <source>
        <dbReference type="WormBase" id="SRAE_1000034900"/>
    </source>
</evidence>
<feature type="compositionally biased region" description="Polar residues" evidence="2">
    <location>
        <begin position="498"/>
        <end position="539"/>
    </location>
</feature>
<dbReference type="Proteomes" id="UP000035682">
    <property type="component" value="Unplaced"/>
</dbReference>
<evidence type="ECO:0000313" key="5">
    <source>
        <dbReference type="WBParaSite" id="SRAE_1000034900.1"/>
    </source>
</evidence>
<dbReference type="CTD" id="36374440"/>
<dbReference type="RefSeq" id="XP_024501277.1">
    <property type="nucleotide sequence ID" value="XM_024647172.1"/>
</dbReference>
<dbReference type="STRING" id="34506.A0A090KX45"/>
<organism evidence="3">
    <name type="scientific">Strongyloides ratti</name>
    <name type="common">Parasitic roundworm</name>
    <dbReference type="NCBI Taxonomy" id="34506"/>
    <lineage>
        <taxon>Eukaryota</taxon>
        <taxon>Metazoa</taxon>
        <taxon>Ecdysozoa</taxon>
        <taxon>Nematoda</taxon>
        <taxon>Chromadorea</taxon>
        <taxon>Rhabditida</taxon>
        <taxon>Tylenchina</taxon>
        <taxon>Panagrolaimomorpha</taxon>
        <taxon>Strongyloidoidea</taxon>
        <taxon>Strongyloididae</taxon>
        <taxon>Strongyloides</taxon>
    </lineage>
</organism>
<dbReference type="EMBL" id="LN609528">
    <property type="protein sequence ID" value="CEF62075.1"/>
    <property type="molecule type" value="Genomic_DNA"/>
</dbReference>
<evidence type="ECO:0000256" key="2">
    <source>
        <dbReference type="SAM" id="MobiDB-lite"/>
    </source>
</evidence>
<name>A0A090KX45_STRRB</name>
<keyword evidence="1" id="KW-0175">Coiled coil</keyword>
<evidence type="ECO:0000313" key="4">
    <source>
        <dbReference type="Proteomes" id="UP000035682"/>
    </source>
</evidence>